<evidence type="ECO:0000256" key="2">
    <source>
        <dbReference type="ARBA" id="ARBA00022670"/>
    </source>
</evidence>
<comment type="similarity">
    <text evidence="1 5">Belongs to the peptidase S8 family.</text>
</comment>
<keyword evidence="3 10" id="KW-0378">Hydrolase</keyword>
<evidence type="ECO:0000259" key="9">
    <source>
        <dbReference type="Pfam" id="PF00082"/>
    </source>
</evidence>
<evidence type="ECO:0000256" key="8">
    <source>
        <dbReference type="SAM" id="SignalP"/>
    </source>
</evidence>
<dbReference type="PANTHER" id="PTHR43806:SF11">
    <property type="entry name" value="CEREVISIN-RELATED"/>
    <property type="match status" value="1"/>
</dbReference>
<evidence type="ECO:0000313" key="11">
    <source>
        <dbReference type="Proteomes" id="UP000292235"/>
    </source>
</evidence>
<dbReference type="GO" id="GO:0015936">
    <property type="term" value="P:coenzyme A metabolic process"/>
    <property type="evidence" value="ECO:0007669"/>
    <property type="project" value="InterPro"/>
</dbReference>
<keyword evidence="2 10" id="KW-0645">Protease</keyword>
<dbReference type="PRINTS" id="PR00723">
    <property type="entry name" value="SUBTILISIN"/>
</dbReference>
<dbReference type="AlphaFoldDB" id="A0A4P6Q0C5"/>
<dbReference type="PROSITE" id="PS50065">
    <property type="entry name" value="HMG_COA_REDUCTASE_4"/>
    <property type="match status" value="1"/>
</dbReference>
<dbReference type="InterPro" id="IPR015500">
    <property type="entry name" value="Peptidase_S8_subtilisin-rel"/>
</dbReference>
<dbReference type="Proteomes" id="UP000292235">
    <property type="component" value="Chromosome"/>
</dbReference>
<dbReference type="Pfam" id="PF00082">
    <property type="entry name" value="Peptidase_S8"/>
    <property type="match status" value="1"/>
</dbReference>
<accession>A0A4P6Q0C5</accession>
<feature type="compositionally biased region" description="Basic residues" evidence="6">
    <location>
        <begin position="400"/>
        <end position="411"/>
    </location>
</feature>
<evidence type="ECO:0000256" key="1">
    <source>
        <dbReference type="ARBA" id="ARBA00011073"/>
    </source>
</evidence>
<protein>
    <submittedName>
        <fullName evidence="10">Major intracellular serine protease</fullName>
        <ecNumber evidence="10">3.4.21.-</ecNumber>
    </submittedName>
</protein>
<sequence precursor="true">MRGNRAASRSVWAAACAVALLAPLAAPAQADTAGGESLRPEQWGMDAVGAPEAAERNGGDGVLVALLGTGVDTSHPDLRDGVTAGEDFTEGAASGPGSSGTPLAGIIAGRGHGREYTGGIVGVAPGADLLSLRVAADEGGPATPGALVEAIRHAADEGAQVVALSAAAGAEPDDDVQAAVRYANRTGAVVVAPAGADESAYPGAYDGALAVGAVGEDLALTPDSPSSGANLTAPGAGIRAPAAGGGYTSLDGTGPAAAFVAGAAALLRAEYPRLRPGEVADVLTSSAQAGAEGRGAAGYGAGVLDVAAAVKEGAAAMQGEPLIDPGLAGSAEQESAVPVWALWSGGTLLAVLGAAGCVLVWRRATANPYGLPSREPERARAETRTRSPAGGGAGEPRRAATGHRRAGRRRR</sequence>
<dbReference type="RefSeq" id="WP_165498473.1">
    <property type="nucleotide sequence ID" value="NZ_CP036455.1"/>
</dbReference>
<proteinExistence type="inferred from homology"/>
<evidence type="ECO:0000256" key="3">
    <source>
        <dbReference type="ARBA" id="ARBA00022801"/>
    </source>
</evidence>
<keyword evidence="11" id="KW-1185">Reference proteome</keyword>
<dbReference type="GO" id="GO:0004420">
    <property type="term" value="F:hydroxymethylglutaryl-CoA reductase (NADPH) activity"/>
    <property type="evidence" value="ECO:0007669"/>
    <property type="project" value="InterPro"/>
</dbReference>
<dbReference type="InterPro" id="IPR036852">
    <property type="entry name" value="Peptidase_S8/S53_dom_sf"/>
</dbReference>
<gene>
    <name evidence="10" type="primary">isp</name>
    <name evidence="10" type="ORF">EKD16_02165</name>
</gene>
<name>A0A4P6Q0C5_9ACTN</name>
<keyword evidence="7" id="KW-0812">Transmembrane</keyword>
<feature type="region of interest" description="Disordered" evidence="6">
    <location>
        <begin position="368"/>
        <end position="411"/>
    </location>
</feature>
<dbReference type="Gene3D" id="3.40.50.200">
    <property type="entry name" value="Peptidase S8/S53 domain"/>
    <property type="match status" value="1"/>
</dbReference>
<feature type="domain" description="Peptidase S8/S53" evidence="9">
    <location>
        <begin position="59"/>
        <end position="302"/>
    </location>
</feature>
<feature type="region of interest" description="Disordered" evidence="6">
    <location>
        <begin position="74"/>
        <end position="101"/>
    </location>
</feature>
<evidence type="ECO:0000256" key="6">
    <source>
        <dbReference type="SAM" id="MobiDB-lite"/>
    </source>
</evidence>
<evidence type="ECO:0000313" key="10">
    <source>
        <dbReference type="EMBL" id="QBI52249.1"/>
    </source>
</evidence>
<evidence type="ECO:0000256" key="4">
    <source>
        <dbReference type="ARBA" id="ARBA00022825"/>
    </source>
</evidence>
<keyword evidence="7" id="KW-1133">Transmembrane helix</keyword>
<comment type="caution">
    <text evidence="5">Lacks conserved residue(s) required for the propagation of feature annotation.</text>
</comment>
<feature type="compositionally biased region" description="Low complexity" evidence="6">
    <location>
        <begin position="91"/>
        <end position="101"/>
    </location>
</feature>
<dbReference type="GO" id="GO:0006508">
    <property type="term" value="P:proteolysis"/>
    <property type="evidence" value="ECO:0007669"/>
    <property type="project" value="UniProtKB-KW"/>
</dbReference>
<feature type="signal peptide" evidence="8">
    <location>
        <begin position="1"/>
        <end position="30"/>
    </location>
</feature>
<keyword evidence="4" id="KW-0720">Serine protease</keyword>
<dbReference type="KEGG" id="strr:EKD16_02165"/>
<dbReference type="GO" id="GO:0004252">
    <property type="term" value="F:serine-type endopeptidase activity"/>
    <property type="evidence" value="ECO:0007669"/>
    <property type="project" value="InterPro"/>
</dbReference>
<dbReference type="PROSITE" id="PS51892">
    <property type="entry name" value="SUBTILASE"/>
    <property type="match status" value="1"/>
</dbReference>
<dbReference type="InterPro" id="IPR002202">
    <property type="entry name" value="HMG_CoA_Rdtase"/>
</dbReference>
<dbReference type="PANTHER" id="PTHR43806">
    <property type="entry name" value="PEPTIDASE S8"/>
    <property type="match status" value="1"/>
</dbReference>
<dbReference type="EC" id="3.4.21.-" evidence="10"/>
<keyword evidence="8" id="KW-0732">Signal</keyword>
<feature type="compositionally biased region" description="Basic and acidic residues" evidence="6">
    <location>
        <begin position="374"/>
        <end position="385"/>
    </location>
</feature>
<organism evidence="10 11">
    <name type="scientific">Streptomonospora litoralis</name>
    <dbReference type="NCBI Taxonomy" id="2498135"/>
    <lineage>
        <taxon>Bacteria</taxon>
        <taxon>Bacillati</taxon>
        <taxon>Actinomycetota</taxon>
        <taxon>Actinomycetes</taxon>
        <taxon>Streptosporangiales</taxon>
        <taxon>Nocardiopsidaceae</taxon>
        <taxon>Streptomonospora</taxon>
    </lineage>
</organism>
<dbReference type="EMBL" id="CP036455">
    <property type="protein sequence ID" value="QBI52249.1"/>
    <property type="molecule type" value="Genomic_DNA"/>
</dbReference>
<feature type="chain" id="PRO_5020184267" evidence="8">
    <location>
        <begin position="31"/>
        <end position="411"/>
    </location>
</feature>
<evidence type="ECO:0000256" key="5">
    <source>
        <dbReference type="PROSITE-ProRule" id="PRU01240"/>
    </source>
</evidence>
<dbReference type="SUPFAM" id="SSF52743">
    <property type="entry name" value="Subtilisin-like"/>
    <property type="match status" value="1"/>
</dbReference>
<evidence type="ECO:0000256" key="7">
    <source>
        <dbReference type="SAM" id="Phobius"/>
    </source>
</evidence>
<dbReference type="InterPro" id="IPR000209">
    <property type="entry name" value="Peptidase_S8/S53_dom"/>
</dbReference>
<feature type="transmembrane region" description="Helical" evidence="7">
    <location>
        <begin position="340"/>
        <end position="361"/>
    </location>
</feature>
<reference evidence="10 11" key="1">
    <citation type="submission" date="2019-02" db="EMBL/GenBank/DDBJ databases">
        <authorList>
            <person name="Khodamoradi S."/>
            <person name="Hahnke R.L."/>
            <person name="Kaempfer P."/>
            <person name="Schumann P."/>
            <person name="Rohde M."/>
            <person name="Steinert M."/>
            <person name="Luzhetskyy A."/>
            <person name="Wink J."/>
            <person name="Ruckert C."/>
        </authorList>
    </citation>
    <scope>NUCLEOTIDE SEQUENCE [LARGE SCALE GENOMIC DNA]</scope>
    <source>
        <strain evidence="10 11">M2</strain>
    </source>
</reference>
<dbReference type="InterPro" id="IPR050131">
    <property type="entry name" value="Peptidase_S8_subtilisin-like"/>
</dbReference>
<keyword evidence="7" id="KW-0472">Membrane</keyword>